<comment type="caution">
    <text evidence="1">The sequence shown here is derived from an EMBL/GenBank/DDBJ whole genome shotgun (WGS) entry which is preliminary data.</text>
</comment>
<keyword evidence="2" id="KW-1185">Reference proteome</keyword>
<sequence length="159" mass="18592">MMKEGKSIRPEWVPQAYQEAQHNEAVIIPAIETFSYRREGEKEYWFALSETIVATNKVELSLITQNKRAPTSNQIMRLEEVLKGLGEYEDALYTHLKDAHDELSLVDLKKMYLLVAIEIKINADELWFTLEPMHNILSTYDQFKRFTVIGKEVVWSNLK</sequence>
<proteinExistence type="predicted"/>
<dbReference type="RefSeq" id="WP_377101938.1">
    <property type="nucleotide sequence ID" value="NZ_JBHTHU010000021.1"/>
</dbReference>
<evidence type="ECO:0000313" key="2">
    <source>
        <dbReference type="Proteomes" id="UP001596958"/>
    </source>
</evidence>
<accession>A0ABW2Z0J9</accession>
<reference evidence="2" key="1">
    <citation type="journal article" date="2019" name="Int. J. Syst. Evol. Microbiol.">
        <title>The Global Catalogue of Microorganisms (GCM) 10K type strain sequencing project: providing services to taxonomists for standard genome sequencing and annotation.</title>
        <authorList>
            <consortium name="The Broad Institute Genomics Platform"/>
            <consortium name="The Broad Institute Genome Sequencing Center for Infectious Disease"/>
            <person name="Wu L."/>
            <person name="Ma J."/>
        </authorList>
    </citation>
    <scope>NUCLEOTIDE SEQUENCE [LARGE SCALE GENOMIC DNA]</scope>
    <source>
        <strain evidence="2">CCUG 63418</strain>
    </source>
</reference>
<dbReference type="Proteomes" id="UP001596958">
    <property type="component" value="Unassembled WGS sequence"/>
</dbReference>
<name>A0ABW2Z0J9_9SPHI</name>
<organism evidence="1 2">
    <name type="scientific">Mucilaginibacter calamicampi</name>
    <dbReference type="NCBI Taxonomy" id="1302352"/>
    <lineage>
        <taxon>Bacteria</taxon>
        <taxon>Pseudomonadati</taxon>
        <taxon>Bacteroidota</taxon>
        <taxon>Sphingobacteriia</taxon>
        <taxon>Sphingobacteriales</taxon>
        <taxon>Sphingobacteriaceae</taxon>
        <taxon>Mucilaginibacter</taxon>
    </lineage>
</organism>
<gene>
    <name evidence="1" type="ORF">ACFQZS_15970</name>
</gene>
<protein>
    <submittedName>
        <fullName evidence="1">Uncharacterized protein</fullName>
    </submittedName>
</protein>
<evidence type="ECO:0000313" key="1">
    <source>
        <dbReference type="EMBL" id="MFD0751648.1"/>
    </source>
</evidence>
<dbReference type="EMBL" id="JBHTHU010000021">
    <property type="protein sequence ID" value="MFD0751648.1"/>
    <property type="molecule type" value="Genomic_DNA"/>
</dbReference>